<keyword evidence="1" id="KW-1133">Transmembrane helix</keyword>
<accession>A0ABY4QGE2</accession>
<sequence>MTGSGSPTRQAQPTAMSRSAATMWSGAVIVIGVGAPLIGSHSGKQHAAGNVKGG</sequence>
<proteinExistence type="predicted"/>
<evidence type="ECO:0000313" key="3">
    <source>
        <dbReference type="Proteomes" id="UP001056610"/>
    </source>
</evidence>
<protein>
    <submittedName>
        <fullName evidence="2">Uncharacterized protein</fullName>
    </submittedName>
</protein>
<dbReference type="RefSeq" id="WP_219068670.1">
    <property type="nucleotide sequence ID" value="NZ_CAJUXY010000041.1"/>
</dbReference>
<gene>
    <name evidence="2" type="ORF">M5I08_17980</name>
</gene>
<name>A0ABY4QGE2_9MYCO</name>
<organism evidence="2 3">
    <name type="scientific">Candidatus Mycobacterium methanotrophicum</name>
    <dbReference type="NCBI Taxonomy" id="2943498"/>
    <lineage>
        <taxon>Bacteria</taxon>
        <taxon>Bacillati</taxon>
        <taxon>Actinomycetota</taxon>
        <taxon>Actinomycetes</taxon>
        <taxon>Mycobacteriales</taxon>
        <taxon>Mycobacteriaceae</taxon>
        <taxon>Mycobacterium</taxon>
    </lineage>
</organism>
<keyword evidence="1" id="KW-0472">Membrane</keyword>
<evidence type="ECO:0000313" key="2">
    <source>
        <dbReference type="EMBL" id="UQX10085.1"/>
    </source>
</evidence>
<keyword evidence="3" id="KW-1185">Reference proteome</keyword>
<keyword evidence="1" id="KW-0812">Transmembrane</keyword>
<feature type="transmembrane region" description="Helical" evidence="1">
    <location>
        <begin position="20"/>
        <end position="38"/>
    </location>
</feature>
<reference evidence="2" key="1">
    <citation type="submission" date="2022-05" db="EMBL/GenBank/DDBJ databases">
        <title>A methanotrophic Mycobacterium dominates a cave microbial ecosystem.</title>
        <authorList>
            <person name="Van Spanning R.J.M."/>
            <person name="Guan Q."/>
            <person name="Melkonian C."/>
            <person name="Gallant J."/>
            <person name="Polerecky L."/>
            <person name="Flot J.-F."/>
            <person name="Brandt B.W."/>
            <person name="Braster M."/>
            <person name="Iturbe Espinoza P."/>
            <person name="Aerts J."/>
            <person name="Meima-Franke M."/>
            <person name="Piersma S.R."/>
            <person name="Bunduc C."/>
            <person name="Ummels R."/>
            <person name="Pain A."/>
            <person name="Fleming E.J."/>
            <person name="van der Wel N."/>
            <person name="Gherman V.D."/>
            <person name="Sarbu S.M."/>
            <person name="Bodelier P.L.E."/>
            <person name="Bitter W."/>
        </authorList>
    </citation>
    <scope>NUCLEOTIDE SEQUENCE</scope>
    <source>
        <strain evidence="2">Sulfur Cave</strain>
    </source>
</reference>
<dbReference type="Proteomes" id="UP001056610">
    <property type="component" value="Chromosome"/>
</dbReference>
<dbReference type="EMBL" id="CP097320">
    <property type="protein sequence ID" value="UQX10085.1"/>
    <property type="molecule type" value="Genomic_DNA"/>
</dbReference>
<evidence type="ECO:0000256" key="1">
    <source>
        <dbReference type="SAM" id="Phobius"/>
    </source>
</evidence>